<organism evidence="4 5">
    <name type="scientific">Glaciimonas immobilis</name>
    <dbReference type="NCBI Taxonomy" id="728004"/>
    <lineage>
        <taxon>Bacteria</taxon>
        <taxon>Pseudomonadati</taxon>
        <taxon>Pseudomonadota</taxon>
        <taxon>Betaproteobacteria</taxon>
        <taxon>Burkholderiales</taxon>
        <taxon>Oxalobacteraceae</taxon>
        <taxon>Glaciimonas</taxon>
    </lineage>
</organism>
<dbReference type="InterPro" id="IPR004136">
    <property type="entry name" value="NMO"/>
</dbReference>
<dbReference type="Gene3D" id="3.20.20.70">
    <property type="entry name" value="Aldolase class I"/>
    <property type="match status" value="1"/>
</dbReference>
<dbReference type="PANTHER" id="PTHR32332">
    <property type="entry name" value="2-NITROPROPANE DIOXYGENASE"/>
    <property type="match status" value="1"/>
</dbReference>
<evidence type="ECO:0000256" key="3">
    <source>
        <dbReference type="ARBA" id="ARBA00023002"/>
    </source>
</evidence>
<gene>
    <name evidence="4" type="ORF">HNR39_002986</name>
</gene>
<dbReference type="EMBL" id="JACHHQ010000006">
    <property type="protein sequence ID" value="MBB5201137.1"/>
    <property type="molecule type" value="Genomic_DNA"/>
</dbReference>
<protein>
    <submittedName>
        <fullName evidence="4">NAD(P)H-dependent flavin oxidoreductase YrpB (Nitropropane dioxygenase family)</fullName>
    </submittedName>
</protein>
<dbReference type="PANTHER" id="PTHR32332:SF38">
    <property type="entry name" value="MONOOXYGENASE RV1533-RELATED"/>
    <property type="match status" value="1"/>
</dbReference>
<dbReference type="RefSeq" id="WP_168056733.1">
    <property type="nucleotide sequence ID" value="NZ_JAAOZT010000012.1"/>
</dbReference>
<comment type="caution">
    <text evidence="4">The sequence shown here is derived from an EMBL/GenBank/DDBJ whole genome shotgun (WGS) entry which is preliminary data.</text>
</comment>
<reference evidence="4 5" key="1">
    <citation type="submission" date="2020-08" db="EMBL/GenBank/DDBJ databases">
        <title>Genomic Encyclopedia of Type Strains, Phase IV (KMG-IV): sequencing the most valuable type-strain genomes for metagenomic binning, comparative biology and taxonomic classification.</title>
        <authorList>
            <person name="Goeker M."/>
        </authorList>
    </citation>
    <scope>NUCLEOTIDE SEQUENCE [LARGE SCALE GENOMIC DNA]</scope>
    <source>
        <strain evidence="4 5">DSM 23240</strain>
    </source>
</reference>
<dbReference type="InterPro" id="IPR013785">
    <property type="entry name" value="Aldolase_TIM"/>
</dbReference>
<dbReference type="AlphaFoldDB" id="A0A840RRM7"/>
<name>A0A840RRM7_9BURK</name>
<proteinExistence type="predicted"/>
<accession>A0A840RRM7</accession>
<dbReference type="SUPFAM" id="SSF51412">
    <property type="entry name" value="Inosine monophosphate dehydrogenase (IMPDH)"/>
    <property type="match status" value="1"/>
</dbReference>
<evidence type="ECO:0000313" key="4">
    <source>
        <dbReference type="EMBL" id="MBB5201137.1"/>
    </source>
</evidence>
<evidence type="ECO:0000313" key="5">
    <source>
        <dbReference type="Proteomes" id="UP000571084"/>
    </source>
</evidence>
<dbReference type="CDD" id="cd04730">
    <property type="entry name" value="NPD_like"/>
    <property type="match status" value="1"/>
</dbReference>
<keyword evidence="1" id="KW-0285">Flavoprotein</keyword>
<evidence type="ECO:0000256" key="2">
    <source>
        <dbReference type="ARBA" id="ARBA00022643"/>
    </source>
</evidence>
<dbReference type="Proteomes" id="UP000571084">
    <property type="component" value="Unassembled WGS sequence"/>
</dbReference>
<keyword evidence="5" id="KW-1185">Reference proteome</keyword>
<keyword evidence="3" id="KW-0560">Oxidoreductase</keyword>
<keyword evidence="4" id="KW-0223">Dioxygenase</keyword>
<sequence length="378" mass="41071">MRTPICIKLGCELPIFAFSHCRDVVVEVTKAGGFGVLGASTFSPEQLETELCWIDEHVAGRPYGVDVIIPTRYDKQSEASTEHLEALIPDEHRAFMDKLLDDAGVPPLPADERERIHAAIVNGRGNMTPDGARRLLRVALNHPQVKLVVSALGSPPPDVVVELRERNVMVGAMCGKGEHAARHRAAGVQLIVAQGTEAGGHTGDIATMVLVPQVVEACGDEVAVLAAGGIAKGSQIAAALALGAQGVWCGSVWLGTRESELDPFEKEVLFETRTEDAVRRRARTGKPVRMIKSLLSEAWEQPGAPAYLPTPLQGILYNEAHARVVRAKRKDLYSFPVGQVVGMINEESSVRDVMYRLQLEYLDAIERLRQLSPAESED</sequence>
<dbReference type="Pfam" id="PF03060">
    <property type="entry name" value="NMO"/>
    <property type="match status" value="1"/>
</dbReference>
<keyword evidence="2" id="KW-0288">FMN</keyword>
<evidence type="ECO:0000256" key="1">
    <source>
        <dbReference type="ARBA" id="ARBA00022630"/>
    </source>
</evidence>
<dbReference type="GO" id="GO:0051213">
    <property type="term" value="F:dioxygenase activity"/>
    <property type="evidence" value="ECO:0007669"/>
    <property type="project" value="UniProtKB-KW"/>
</dbReference>
<dbReference type="GO" id="GO:0018580">
    <property type="term" value="F:nitronate monooxygenase activity"/>
    <property type="evidence" value="ECO:0007669"/>
    <property type="project" value="InterPro"/>
</dbReference>